<comment type="catalytic activity">
    <reaction evidence="17 19">
        <text>alpha-ribazole + adenosylcob(III)inamide-GDP = adenosylcob(III)alamin + GMP + H(+)</text>
        <dbReference type="Rhea" id="RHEA:16049"/>
        <dbReference type="ChEBI" id="CHEBI:10329"/>
        <dbReference type="ChEBI" id="CHEBI:15378"/>
        <dbReference type="ChEBI" id="CHEBI:18408"/>
        <dbReference type="ChEBI" id="CHEBI:58115"/>
        <dbReference type="ChEBI" id="CHEBI:60487"/>
        <dbReference type="EC" id="2.7.8.26"/>
    </reaction>
</comment>
<proteinExistence type="inferred from homology"/>
<dbReference type="OrthoDB" id="9794626at2"/>
<keyword evidence="12 19" id="KW-1133">Transmembrane helix</keyword>
<evidence type="ECO:0000256" key="5">
    <source>
        <dbReference type="ARBA" id="ARBA00013200"/>
    </source>
</evidence>
<protein>
    <recommendedName>
        <fullName evidence="6 19">Adenosylcobinamide-GDP ribazoletransferase</fullName>
        <ecNumber evidence="5 19">2.7.8.26</ecNumber>
    </recommendedName>
    <alternativeName>
        <fullName evidence="16 19">Cobalamin synthase</fullName>
    </alternativeName>
    <alternativeName>
        <fullName evidence="15 19">Cobalamin-5'-phosphate synthase</fullName>
    </alternativeName>
</protein>
<evidence type="ECO:0000256" key="15">
    <source>
        <dbReference type="ARBA" id="ARBA00032605"/>
    </source>
</evidence>
<evidence type="ECO:0000256" key="16">
    <source>
        <dbReference type="ARBA" id="ARBA00032853"/>
    </source>
</evidence>
<evidence type="ECO:0000256" key="2">
    <source>
        <dbReference type="ARBA" id="ARBA00004651"/>
    </source>
</evidence>
<dbReference type="AlphaFoldDB" id="A0A0P1J260"/>
<name>A0A0P1J260_9RHOB</name>
<comment type="cofactor">
    <cofactor evidence="1 19">
        <name>Mg(2+)</name>
        <dbReference type="ChEBI" id="CHEBI:18420"/>
    </cofactor>
</comment>
<keyword evidence="11 19" id="KW-0460">Magnesium</keyword>
<evidence type="ECO:0000256" key="18">
    <source>
        <dbReference type="ARBA" id="ARBA00049504"/>
    </source>
</evidence>
<evidence type="ECO:0000256" key="12">
    <source>
        <dbReference type="ARBA" id="ARBA00022989"/>
    </source>
</evidence>
<gene>
    <name evidence="20" type="primary">cobS_1</name>
    <name evidence="19" type="synonym">cobS</name>
    <name evidence="20" type="ORF">TA5114_00064</name>
</gene>
<evidence type="ECO:0000256" key="11">
    <source>
        <dbReference type="ARBA" id="ARBA00022842"/>
    </source>
</evidence>
<keyword evidence="13 19" id="KW-0472">Membrane</keyword>
<evidence type="ECO:0000256" key="4">
    <source>
        <dbReference type="ARBA" id="ARBA00010561"/>
    </source>
</evidence>
<dbReference type="GO" id="GO:0009236">
    <property type="term" value="P:cobalamin biosynthetic process"/>
    <property type="evidence" value="ECO:0007669"/>
    <property type="project" value="UniProtKB-UniRule"/>
</dbReference>
<evidence type="ECO:0000256" key="13">
    <source>
        <dbReference type="ARBA" id="ARBA00023136"/>
    </source>
</evidence>
<dbReference type="STRING" id="1715691.TA5113_00096"/>
<evidence type="ECO:0000256" key="8">
    <source>
        <dbReference type="ARBA" id="ARBA00022573"/>
    </source>
</evidence>
<dbReference type="PANTHER" id="PTHR34148">
    <property type="entry name" value="ADENOSYLCOBINAMIDE-GDP RIBAZOLETRANSFERASE"/>
    <property type="match status" value="1"/>
</dbReference>
<evidence type="ECO:0000313" key="20">
    <source>
        <dbReference type="EMBL" id="CUK24287.1"/>
    </source>
</evidence>
<keyword evidence="8 19" id="KW-0169">Cobalamin biosynthesis</keyword>
<keyword evidence="10 19" id="KW-0812">Transmembrane</keyword>
<organism evidence="20 21">
    <name type="scientific">Cognatishimia activa</name>
    <dbReference type="NCBI Taxonomy" id="1715691"/>
    <lineage>
        <taxon>Bacteria</taxon>
        <taxon>Pseudomonadati</taxon>
        <taxon>Pseudomonadota</taxon>
        <taxon>Alphaproteobacteria</taxon>
        <taxon>Rhodobacterales</taxon>
        <taxon>Paracoccaceae</taxon>
        <taxon>Cognatishimia</taxon>
    </lineage>
</organism>
<dbReference type="Proteomes" id="UP000051184">
    <property type="component" value="Unassembled WGS sequence"/>
</dbReference>
<dbReference type="HAMAP" id="MF_00719">
    <property type="entry name" value="CobS"/>
    <property type="match status" value="1"/>
</dbReference>
<keyword evidence="7 19" id="KW-1003">Cell membrane</keyword>
<feature type="transmembrane region" description="Helical" evidence="19">
    <location>
        <begin position="113"/>
        <end position="136"/>
    </location>
</feature>
<dbReference type="InterPro" id="IPR003805">
    <property type="entry name" value="CobS"/>
</dbReference>
<evidence type="ECO:0000313" key="21">
    <source>
        <dbReference type="Proteomes" id="UP000051184"/>
    </source>
</evidence>
<dbReference type="RefSeq" id="WP_058313326.1">
    <property type="nucleotide sequence ID" value="NZ_CYTO01000002.1"/>
</dbReference>
<keyword evidence="21" id="KW-1185">Reference proteome</keyword>
<dbReference type="GO" id="GO:0008818">
    <property type="term" value="F:cobalamin 5'-phosphate synthase activity"/>
    <property type="evidence" value="ECO:0007669"/>
    <property type="project" value="UniProtKB-UniRule"/>
</dbReference>
<dbReference type="UniPathway" id="UPA00148">
    <property type="reaction ID" value="UER00238"/>
</dbReference>
<dbReference type="PANTHER" id="PTHR34148:SF1">
    <property type="entry name" value="ADENOSYLCOBINAMIDE-GDP RIBAZOLETRANSFERASE"/>
    <property type="match status" value="1"/>
</dbReference>
<sequence>MQKHDMSVVTLGDIRTAIALLSRIPLKAEFDRSAKAAWAYPLAGIAVSLIAGLITMIGLWVGLSAPVAAALWIGATIVLTGAMHEDGLADCADGFWGGFEKPRRLEIMKDSQIGTYGVLALVLSIGLRWLLIAALIAADNWFWSLLAIETLSRAVMPSIMHALPHARSDGLSHAQGRPPLNSAAIAVAIGFVVALFCLGWVAFKIAVLLAVATAATAKLADIKIGGQTGDVLGASQQFAMIIALMILA</sequence>
<dbReference type="Pfam" id="PF02654">
    <property type="entry name" value="CobS"/>
    <property type="match status" value="1"/>
</dbReference>
<evidence type="ECO:0000256" key="9">
    <source>
        <dbReference type="ARBA" id="ARBA00022679"/>
    </source>
</evidence>
<comment type="catalytic activity">
    <reaction evidence="18 19">
        <text>alpha-ribazole 5'-phosphate + adenosylcob(III)inamide-GDP = adenosylcob(III)alamin 5'-phosphate + GMP + H(+)</text>
        <dbReference type="Rhea" id="RHEA:23560"/>
        <dbReference type="ChEBI" id="CHEBI:15378"/>
        <dbReference type="ChEBI" id="CHEBI:57918"/>
        <dbReference type="ChEBI" id="CHEBI:58115"/>
        <dbReference type="ChEBI" id="CHEBI:60487"/>
        <dbReference type="ChEBI" id="CHEBI:60493"/>
        <dbReference type="EC" id="2.7.8.26"/>
    </reaction>
</comment>
<comment type="similarity">
    <text evidence="4 19">Belongs to the CobS family.</text>
</comment>
<evidence type="ECO:0000256" key="6">
    <source>
        <dbReference type="ARBA" id="ARBA00015850"/>
    </source>
</evidence>
<comment type="pathway">
    <text evidence="3 19">Cofactor biosynthesis; adenosylcobalamin biosynthesis; adenosylcobalamin from cob(II)yrinate a,c-diamide: step 7/7.</text>
</comment>
<evidence type="ECO:0000256" key="14">
    <source>
        <dbReference type="ARBA" id="ARBA00025228"/>
    </source>
</evidence>
<evidence type="ECO:0000256" key="3">
    <source>
        <dbReference type="ARBA" id="ARBA00004663"/>
    </source>
</evidence>
<comment type="function">
    <text evidence="14 19">Joins adenosylcobinamide-GDP and alpha-ribazole to generate adenosylcobalamin (Ado-cobalamin). Also synthesizes adenosylcobalamin 5'-phosphate from adenosylcobinamide-GDP and alpha-ribazole 5'-phosphate.</text>
</comment>
<evidence type="ECO:0000256" key="19">
    <source>
        <dbReference type="HAMAP-Rule" id="MF_00719"/>
    </source>
</evidence>
<evidence type="ECO:0000256" key="7">
    <source>
        <dbReference type="ARBA" id="ARBA00022475"/>
    </source>
</evidence>
<dbReference type="GO" id="GO:0051073">
    <property type="term" value="F:adenosylcobinamide-GDP ribazoletransferase activity"/>
    <property type="evidence" value="ECO:0007669"/>
    <property type="project" value="UniProtKB-UniRule"/>
</dbReference>
<feature type="transmembrane region" description="Helical" evidence="19">
    <location>
        <begin position="67"/>
        <end position="83"/>
    </location>
</feature>
<evidence type="ECO:0000256" key="10">
    <source>
        <dbReference type="ARBA" id="ARBA00022692"/>
    </source>
</evidence>
<keyword evidence="9 19" id="KW-0808">Transferase</keyword>
<feature type="transmembrane region" description="Helical" evidence="19">
    <location>
        <begin position="184"/>
        <end position="211"/>
    </location>
</feature>
<dbReference type="GO" id="GO:0005886">
    <property type="term" value="C:plasma membrane"/>
    <property type="evidence" value="ECO:0007669"/>
    <property type="project" value="UniProtKB-SubCell"/>
</dbReference>
<dbReference type="EMBL" id="CYUE01000001">
    <property type="protein sequence ID" value="CUK24287.1"/>
    <property type="molecule type" value="Genomic_DNA"/>
</dbReference>
<dbReference type="EC" id="2.7.8.26" evidence="5 19"/>
<reference evidence="21" key="1">
    <citation type="submission" date="2015-09" db="EMBL/GenBank/DDBJ databases">
        <authorList>
            <person name="Rodrigo-Torres Lidia"/>
            <person name="Arahal R.David."/>
        </authorList>
    </citation>
    <scope>NUCLEOTIDE SEQUENCE [LARGE SCALE GENOMIC DNA]</scope>
    <source>
        <strain evidence="21">CECT 5114</strain>
    </source>
</reference>
<evidence type="ECO:0000256" key="17">
    <source>
        <dbReference type="ARBA" id="ARBA00048623"/>
    </source>
</evidence>
<evidence type="ECO:0000256" key="1">
    <source>
        <dbReference type="ARBA" id="ARBA00001946"/>
    </source>
</evidence>
<accession>A0A0P1J260</accession>
<feature type="transmembrane region" description="Helical" evidence="19">
    <location>
        <begin position="38"/>
        <end position="61"/>
    </location>
</feature>
<dbReference type="NCBIfam" id="TIGR00317">
    <property type="entry name" value="cobS"/>
    <property type="match status" value="1"/>
</dbReference>
<comment type="subcellular location">
    <subcellularLocation>
        <location evidence="2 19">Cell membrane</location>
        <topology evidence="2 19">Multi-pass membrane protein</topology>
    </subcellularLocation>
</comment>